<gene>
    <name evidence="1" type="ORF">PPRIM_AZ9-3.1.T1330004</name>
</gene>
<name>A0A8S1PVH6_PARPR</name>
<organism evidence="1 2">
    <name type="scientific">Paramecium primaurelia</name>
    <dbReference type="NCBI Taxonomy" id="5886"/>
    <lineage>
        <taxon>Eukaryota</taxon>
        <taxon>Sar</taxon>
        <taxon>Alveolata</taxon>
        <taxon>Ciliophora</taxon>
        <taxon>Intramacronucleata</taxon>
        <taxon>Oligohymenophorea</taxon>
        <taxon>Peniculida</taxon>
        <taxon>Parameciidae</taxon>
        <taxon>Paramecium</taxon>
    </lineage>
</organism>
<comment type="caution">
    <text evidence="1">The sequence shown here is derived from an EMBL/GenBank/DDBJ whole genome shotgun (WGS) entry which is preliminary data.</text>
</comment>
<evidence type="ECO:0000313" key="2">
    <source>
        <dbReference type="Proteomes" id="UP000688137"/>
    </source>
</evidence>
<reference evidence="1" key="1">
    <citation type="submission" date="2021-01" db="EMBL/GenBank/DDBJ databases">
        <authorList>
            <consortium name="Genoscope - CEA"/>
            <person name="William W."/>
        </authorList>
    </citation>
    <scope>NUCLEOTIDE SEQUENCE</scope>
</reference>
<keyword evidence="2" id="KW-1185">Reference proteome</keyword>
<accession>A0A8S1PVH6</accession>
<protein>
    <submittedName>
        <fullName evidence="1">Uncharacterized protein</fullName>
    </submittedName>
</protein>
<dbReference type="EMBL" id="CAJJDM010000136">
    <property type="protein sequence ID" value="CAD8107116.1"/>
    <property type="molecule type" value="Genomic_DNA"/>
</dbReference>
<evidence type="ECO:0000313" key="1">
    <source>
        <dbReference type="EMBL" id="CAD8107116.1"/>
    </source>
</evidence>
<dbReference type="AlphaFoldDB" id="A0A8S1PVH6"/>
<sequence length="70" mass="8463">MGNLLMHTRISLDQIQESISYQSYEIHTIIYVNFQLSSVINNIKLEYLFRFSQWRQEIHAKIQRHGILRV</sequence>
<proteinExistence type="predicted"/>
<dbReference type="Proteomes" id="UP000688137">
    <property type="component" value="Unassembled WGS sequence"/>
</dbReference>